<evidence type="ECO:0000313" key="3">
    <source>
        <dbReference type="EMBL" id="MQQ07285.1"/>
    </source>
</evidence>
<evidence type="ECO:0000256" key="1">
    <source>
        <dbReference type="ARBA" id="ARBA00022842"/>
    </source>
</evidence>
<accession>A0A843YC89</accession>
<protein>
    <submittedName>
        <fullName evidence="3">NTP transferase domain-containing protein</fullName>
    </submittedName>
</protein>
<gene>
    <name evidence="3" type="ORF">GFB49_02335</name>
</gene>
<evidence type="ECO:0000259" key="2">
    <source>
        <dbReference type="Pfam" id="PF12804"/>
    </source>
</evidence>
<reference evidence="3 4" key="1">
    <citation type="submission" date="2019-10" db="EMBL/GenBank/DDBJ databases">
        <title>Epibacterium sp. nov., isolated from seawater.</title>
        <authorList>
            <person name="Zhang X."/>
            <person name="Li N."/>
        </authorList>
    </citation>
    <scope>NUCLEOTIDE SEQUENCE [LARGE SCALE GENOMIC DNA]</scope>
    <source>
        <strain evidence="3 4">SM1979</strain>
    </source>
</reference>
<dbReference type="EMBL" id="WIBF01000001">
    <property type="protein sequence ID" value="MQQ07285.1"/>
    <property type="molecule type" value="Genomic_DNA"/>
</dbReference>
<dbReference type="InterPro" id="IPR025877">
    <property type="entry name" value="MobA-like_NTP_Trfase"/>
</dbReference>
<organism evidence="3 4">
    <name type="scientific">Tritonibacter litoralis</name>
    <dbReference type="NCBI Taxonomy" id="2662264"/>
    <lineage>
        <taxon>Bacteria</taxon>
        <taxon>Pseudomonadati</taxon>
        <taxon>Pseudomonadota</taxon>
        <taxon>Alphaproteobacteria</taxon>
        <taxon>Rhodobacterales</taxon>
        <taxon>Paracoccaceae</taxon>
        <taxon>Tritonibacter</taxon>
    </lineage>
</organism>
<dbReference type="RefSeq" id="WP_153214182.1">
    <property type="nucleotide sequence ID" value="NZ_WIBF01000001.1"/>
</dbReference>
<dbReference type="Pfam" id="PF12804">
    <property type="entry name" value="NTP_transf_3"/>
    <property type="match status" value="1"/>
</dbReference>
<dbReference type="GO" id="GO:0016779">
    <property type="term" value="F:nucleotidyltransferase activity"/>
    <property type="evidence" value="ECO:0007669"/>
    <property type="project" value="UniProtKB-ARBA"/>
</dbReference>
<dbReference type="PANTHER" id="PTHR43777:SF1">
    <property type="entry name" value="MOLYBDENUM COFACTOR CYTIDYLYLTRANSFERASE"/>
    <property type="match status" value="1"/>
</dbReference>
<keyword evidence="3" id="KW-0808">Transferase</keyword>
<dbReference type="Proteomes" id="UP000444174">
    <property type="component" value="Unassembled WGS sequence"/>
</dbReference>
<sequence>MSGIAVLILAAGRSARMRGGDKMFEQVQGQPLLTCICARAAATGLDVLVTLPDLDHPRVGLIDAAKPVPVPDASEGMSASIRRGVAALPDATRAVMILPGDMPEVETSDLLSVAAAFDPDQENIARAAAADGRPGHPVLFPKRLFPQLTRLHGDHGARSVLKSEPVTPVPLPGQRALVDLDTPEAWAHWRASLDP</sequence>
<dbReference type="AlphaFoldDB" id="A0A843YC89"/>
<dbReference type="PANTHER" id="PTHR43777">
    <property type="entry name" value="MOLYBDENUM COFACTOR CYTIDYLYLTRANSFERASE"/>
    <property type="match status" value="1"/>
</dbReference>
<feature type="domain" description="MobA-like NTP transferase" evidence="2">
    <location>
        <begin position="6"/>
        <end position="163"/>
    </location>
</feature>
<name>A0A843YC89_9RHOB</name>
<comment type="caution">
    <text evidence="3">The sequence shown here is derived from an EMBL/GenBank/DDBJ whole genome shotgun (WGS) entry which is preliminary data.</text>
</comment>
<dbReference type="SUPFAM" id="SSF53448">
    <property type="entry name" value="Nucleotide-diphospho-sugar transferases"/>
    <property type="match status" value="1"/>
</dbReference>
<dbReference type="Gene3D" id="3.90.550.10">
    <property type="entry name" value="Spore Coat Polysaccharide Biosynthesis Protein SpsA, Chain A"/>
    <property type="match status" value="1"/>
</dbReference>
<dbReference type="InterPro" id="IPR029044">
    <property type="entry name" value="Nucleotide-diphossugar_trans"/>
</dbReference>
<keyword evidence="4" id="KW-1185">Reference proteome</keyword>
<proteinExistence type="predicted"/>
<evidence type="ECO:0000313" key="4">
    <source>
        <dbReference type="Proteomes" id="UP000444174"/>
    </source>
</evidence>
<dbReference type="CDD" id="cd04182">
    <property type="entry name" value="GT_2_like_f"/>
    <property type="match status" value="1"/>
</dbReference>
<keyword evidence="1" id="KW-0460">Magnesium</keyword>